<name>A0A812RL45_SYMPI</name>
<dbReference type="Proteomes" id="UP000649617">
    <property type="component" value="Unassembled WGS sequence"/>
</dbReference>
<evidence type="ECO:0000313" key="2">
    <source>
        <dbReference type="Proteomes" id="UP000649617"/>
    </source>
</evidence>
<accession>A0A812RL45</accession>
<proteinExistence type="predicted"/>
<evidence type="ECO:0000313" key="1">
    <source>
        <dbReference type="EMBL" id="CAE7442888.1"/>
    </source>
</evidence>
<dbReference type="OrthoDB" id="436292at2759"/>
<dbReference type="AlphaFoldDB" id="A0A812RL45"/>
<dbReference type="EMBL" id="CAJNIZ010020611">
    <property type="protein sequence ID" value="CAE7442888.1"/>
    <property type="molecule type" value="Genomic_DNA"/>
</dbReference>
<keyword evidence="2" id="KW-1185">Reference proteome</keyword>
<gene>
    <name evidence="1" type="ORF">SPIL2461_LOCUS10768</name>
</gene>
<sequence>TLHKNGWSNVRSFCQDVLPIWNLTPKKKTGVQRDVESIPLEPLLCPWQSEALVSLAGGARNQGQELQLYFANLVTQGVVTAPKVTFLVQSLQTAAANSPSTFVGVILLPNRAADLRDRKEESKAEIDPADIDVSMFREAEDLLDDEDDDQKDGSGESTAQLRDFKYSLLVMLQDPVRQLQVKTMNVIFNEQSVYGQRAGSHECWLVTSTGCGSAFAKVTLFRRLLIDKVEMLARNDMVKVDVGKRSAASSDRLTPCQELRQHLGGTSVVTRILECLNAWDKRTVLVDLFGHDGWPGLSVLEALGNRQSIACATVCHSDTEYRFVKDVILHSVFSRAKAKQMSVPGFPDFAAAIEDMAKTQSKPLKDSSYQYSVTVPLAGELIILQSLQDKFADSSFAQSFRQVLGDHDKEFNRNHRKASTNTEEVDANKEAKTHKRVKLETEYETMESFRDKHKGNM</sequence>
<protein>
    <submittedName>
        <fullName evidence="1">Uncharacterized protein</fullName>
    </submittedName>
</protein>
<organism evidence="1 2">
    <name type="scientific">Symbiodinium pilosum</name>
    <name type="common">Dinoflagellate</name>
    <dbReference type="NCBI Taxonomy" id="2952"/>
    <lineage>
        <taxon>Eukaryota</taxon>
        <taxon>Sar</taxon>
        <taxon>Alveolata</taxon>
        <taxon>Dinophyceae</taxon>
        <taxon>Suessiales</taxon>
        <taxon>Symbiodiniaceae</taxon>
        <taxon>Symbiodinium</taxon>
    </lineage>
</organism>
<feature type="non-terminal residue" evidence="1">
    <location>
        <position position="1"/>
    </location>
</feature>
<comment type="caution">
    <text evidence="1">The sequence shown here is derived from an EMBL/GenBank/DDBJ whole genome shotgun (WGS) entry which is preliminary data.</text>
</comment>
<reference evidence="1" key="1">
    <citation type="submission" date="2021-02" db="EMBL/GenBank/DDBJ databases">
        <authorList>
            <person name="Dougan E. K."/>
            <person name="Rhodes N."/>
            <person name="Thang M."/>
            <person name="Chan C."/>
        </authorList>
    </citation>
    <scope>NUCLEOTIDE SEQUENCE</scope>
</reference>
<feature type="non-terminal residue" evidence="1">
    <location>
        <position position="457"/>
    </location>
</feature>